<keyword evidence="3" id="KW-0863">Zinc-finger</keyword>
<keyword evidence="4" id="KW-0862">Zinc</keyword>
<dbReference type="EMBL" id="AJVK01026373">
    <property type="status" value="NOT_ANNOTATED_CDS"/>
    <property type="molecule type" value="Genomic_DNA"/>
</dbReference>
<dbReference type="VEuPathDB" id="VectorBase:PPAI003241"/>
<proteinExistence type="predicted"/>
<feature type="domain" description="C2H2-type" evidence="6">
    <location>
        <begin position="437"/>
        <end position="465"/>
    </location>
</feature>
<dbReference type="PROSITE" id="PS00028">
    <property type="entry name" value="ZINC_FINGER_C2H2_1"/>
    <property type="match status" value="9"/>
</dbReference>
<dbReference type="GO" id="GO:0005634">
    <property type="term" value="C:nucleus"/>
    <property type="evidence" value="ECO:0007669"/>
    <property type="project" value="UniProtKB-ARBA"/>
</dbReference>
<feature type="domain" description="C2H2-type" evidence="6">
    <location>
        <begin position="381"/>
        <end position="408"/>
    </location>
</feature>
<feature type="domain" description="C2H2-type" evidence="6">
    <location>
        <begin position="353"/>
        <end position="380"/>
    </location>
</feature>
<evidence type="ECO:0000256" key="4">
    <source>
        <dbReference type="ARBA" id="ARBA00022833"/>
    </source>
</evidence>
<dbReference type="EMBL" id="AJVK01026372">
    <property type="status" value="NOT_ANNOTATED_CDS"/>
    <property type="molecule type" value="Genomic_DNA"/>
</dbReference>
<evidence type="ECO:0000259" key="6">
    <source>
        <dbReference type="PROSITE" id="PS50157"/>
    </source>
</evidence>
<dbReference type="Proteomes" id="UP000092462">
    <property type="component" value="Unassembled WGS sequence"/>
</dbReference>
<dbReference type="PANTHER" id="PTHR24408">
    <property type="entry name" value="ZINC FINGER PROTEIN"/>
    <property type="match status" value="1"/>
</dbReference>
<feature type="domain" description="C2H2-type" evidence="6">
    <location>
        <begin position="495"/>
        <end position="522"/>
    </location>
</feature>
<dbReference type="VEuPathDB" id="VectorBase:PPAPM1_006442"/>
<keyword evidence="2" id="KW-0677">Repeat</keyword>
<evidence type="ECO:0000256" key="3">
    <source>
        <dbReference type="ARBA" id="ARBA00022771"/>
    </source>
</evidence>
<dbReference type="GO" id="GO:0043565">
    <property type="term" value="F:sequence-specific DNA binding"/>
    <property type="evidence" value="ECO:0007669"/>
    <property type="project" value="TreeGrafter"/>
</dbReference>
<dbReference type="FunFam" id="3.30.160.60:FF:000446">
    <property type="entry name" value="Zinc finger protein"/>
    <property type="match status" value="1"/>
</dbReference>
<protein>
    <recommendedName>
        <fullName evidence="6">C2H2-type domain-containing protein</fullName>
    </recommendedName>
</protein>
<evidence type="ECO:0000313" key="7">
    <source>
        <dbReference type="EnsemblMetazoa" id="PPAI003241-PA"/>
    </source>
</evidence>
<accession>A0A1B0GMP9</accession>
<keyword evidence="5" id="KW-0238">DNA-binding</keyword>
<reference evidence="7" key="1">
    <citation type="submission" date="2022-08" db="UniProtKB">
        <authorList>
            <consortium name="EnsemblMetazoa"/>
        </authorList>
    </citation>
    <scope>IDENTIFICATION</scope>
    <source>
        <strain evidence="7">Israel</strain>
    </source>
</reference>
<sequence>MLEDRMVKTESGCCVLCQVSVPCRRSFHIFTKKVSDSDNVAEVLSRILEHPVEPEVIHSEYMCTKCEMICREFAEIEDRMLKIKETVIDNYNTFVSSIEYVDVVTKEEAAEDIPMEGEGDGEDLEQVLEGDQEETEVPADEEILLLSHVEATENDSIITMVSGGENEEETEEIPGLYYPDLEEDAAEKSSGAAQRKIYTRKNSVFYCNLCPEERIISDPTELTFHMKMQHMEKLYLCDICGLDCGRRMYLMRHLESHSNVKVKAEGTVEASVSESVALPDDSVQKRGSQTNSSKSWFCRLCDKPYGSKKLLDEHMNMHTGDRPYKCDICPKDFASKYTLAAHMRIHTARPRPFTCSVCHKTFLTGQNLSHHEKTHLGVKEYNCDVCDKAFGSSHNLRVHKIVHSGNKPFLCRTCGKSFARRAEVRDHERIHTGEKPFKCDICSMAFAQRSNLQSHKRATHFNEKRYKCDVCEKSFKRRRLLDYHVQAAHTGERPFQCYICPSSFVYPEHYKKHLLIHKNEKKYTCEIVEGIRDEFLSVGFSKKPLLQLISFISNRVFVQSSWTK</sequence>
<evidence type="ECO:0000313" key="8">
    <source>
        <dbReference type="Proteomes" id="UP000092462"/>
    </source>
</evidence>
<dbReference type="EMBL" id="AJVK01026371">
    <property type="status" value="NOT_ANNOTATED_CDS"/>
    <property type="molecule type" value="Genomic_DNA"/>
</dbReference>
<evidence type="ECO:0000256" key="1">
    <source>
        <dbReference type="ARBA" id="ARBA00022723"/>
    </source>
</evidence>
<dbReference type="FunFam" id="3.30.160.60:FF:002343">
    <property type="entry name" value="Zinc finger protein 33A"/>
    <property type="match status" value="1"/>
</dbReference>
<evidence type="ECO:0000256" key="5">
    <source>
        <dbReference type="ARBA" id="ARBA00023125"/>
    </source>
</evidence>
<feature type="domain" description="C2H2-type" evidence="6">
    <location>
        <begin position="466"/>
        <end position="494"/>
    </location>
</feature>
<evidence type="ECO:0000256" key="2">
    <source>
        <dbReference type="ARBA" id="ARBA00022737"/>
    </source>
</evidence>
<dbReference type="SUPFAM" id="SSF57667">
    <property type="entry name" value="beta-beta-alpha zinc fingers"/>
    <property type="match status" value="5"/>
</dbReference>
<dbReference type="EnsemblMetazoa" id="PPAI003241-RA">
    <property type="protein sequence ID" value="PPAI003241-PA"/>
    <property type="gene ID" value="PPAI003241"/>
</dbReference>
<feature type="domain" description="C2H2-type" evidence="6">
    <location>
        <begin position="296"/>
        <end position="323"/>
    </location>
</feature>
<dbReference type="GO" id="GO:0008270">
    <property type="term" value="F:zinc ion binding"/>
    <property type="evidence" value="ECO:0007669"/>
    <property type="project" value="UniProtKB-KW"/>
</dbReference>
<dbReference type="InterPro" id="IPR013087">
    <property type="entry name" value="Znf_C2H2_type"/>
</dbReference>
<dbReference type="PANTHER" id="PTHR24408:SF58">
    <property type="entry name" value="TRANSCRIPTION FACTOR (TFIIIA), PUTATIVE (AFU_ORTHOLOGUE AFUA_1G05150)-RELATED"/>
    <property type="match status" value="1"/>
</dbReference>
<name>A0A1B0GMP9_PHLPP</name>
<feature type="domain" description="C2H2-type" evidence="6">
    <location>
        <begin position="409"/>
        <end position="436"/>
    </location>
</feature>
<dbReference type="FunFam" id="3.30.160.60:FF:000176">
    <property type="entry name" value="zinc finger protein 70"/>
    <property type="match status" value="1"/>
</dbReference>
<keyword evidence="8" id="KW-1185">Reference proteome</keyword>
<dbReference type="Pfam" id="PF00096">
    <property type="entry name" value="zf-C2H2"/>
    <property type="match status" value="6"/>
</dbReference>
<dbReference type="AlphaFoldDB" id="A0A1B0GMP9"/>
<feature type="domain" description="C2H2-type" evidence="6">
    <location>
        <begin position="324"/>
        <end position="351"/>
    </location>
</feature>
<dbReference type="EMBL" id="AJVK01026370">
    <property type="status" value="NOT_ANNOTATED_CDS"/>
    <property type="molecule type" value="Genomic_DNA"/>
</dbReference>
<feature type="domain" description="C2H2-type" evidence="6">
    <location>
        <begin position="235"/>
        <end position="262"/>
    </location>
</feature>
<dbReference type="Pfam" id="PF13912">
    <property type="entry name" value="zf-C2H2_6"/>
    <property type="match status" value="1"/>
</dbReference>
<dbReference type="InterPro" id="IPR036236">
    <property type="entry name" value="Znf_C2H2_sf"/>
</dbReference>
<dbReference type="FunFam" id="3.30.160.60:FF:000624">
    <property type="entry name" value="zinc finger protein 697"/>
    <property type="match status" value="1"/>
</dbReference>
<organism evidence="7 8">
    <name type="scientific">Phlebotomus papatasi</name>
    <name type="common">Sandfly</name>
    <dbReference type="NCBI Taxonomy" id="29031"/>
    <lineage>
        <taxon>Eukaryota</taxon>
        <taxon>Metazoa</taxon>
        <taxon>Ecdysozoa</taxon>
        <taxon>Arthropoda</taxon>
        <taxon>Hexapoda</taxon>
        <taxon>Insecta</taxon>
        <taxon>Pterygota</taxon>
        <taxon>Neoptera</taxon>
        <taxon>Endopterygota</taxon>
        <taxon>Diptera</taxon>
        <taxon>Nematocera</taxon>
        <taxon>Psychodoidea</taxon>
        <taxon>Psychodidae</taxon>
        <taxon>Phlebotomus</taxon>
        <taxon>Phlebotomus</taxon>
    </lineage>
</organism>
<keyword evidence="1" id="KW-0479">Metal-binding</keyword>
<dbReference type="PROSITE" id="PS50157">
    <property type="entry name" value="ZINC_FINGER_C2H2_2"/>
    <property type="match status" value="9"/>
</dbReference>
<dbReference type="SMART" id="SM00355">
    <property type="entry name" value="ZnF_C2H2"/>
    <property type="match status" value="10"/>
</dbReference>
<dbReference type="GO" id="GO:0000981">
    <property type="term" value="F:DNA-binding transcription factor activity, RNA polymerase II-specific"/>
    <property type="evidence" value="ECO:0007669"/>
    <property type="project" value="TreeGrafter"/>
</dbReference>
<dbReference type="Gene3D" id="3.30.160.60">
    <property type="entry name" value="Classic Zinc Finger"/>
    <property type="match status" value="9"/>
</dbReference>